<accession>A0P206</accession>
<sequence length="100" mass="11296">MIGIYSSIGFDDSFDEVAKQLLLAREREEAALKQLVTAERENERKHLIARDLQAQNAKLRQKLAKAKRLNVPSVSDVVEAVKKLPVLNLVTGSKKKHNEF</sequence>
<gene>
    <name evidence="1" type="ORF">SIAM614_08214</name>
</gene>
<evidence type="ECO:0000313" key="2">
    <source>
        <dbReference type="Proteomes" id="UP000004848"/>
    </source>
</evidence>
<name>A0P206_ROSAI</name>
<dbReference type="AlphaFoldDB" id="A0P206"/>
<dbReference type="Proteomes" id="UP000004848">
    <property type="component" value="Unassembled WGS sequence"/>
</dbReference>
<comment type="caution">
    <text evidence="1">The sequence shown here is derived from an EMBL/GenBank/DDBJ whole genome shotgun (WGS) entry which is preliminary data.</text>
</comment>
<organism evidence="1 2">
    <name type="scientific">Roseibium aggregatum (strain ATCC 25650 / DSM 13394 / JCM 20685 / NBRC 16684 / NCIMB 2208 / IAM 12614 / B1)</name>
    <name type="common">Stappia aggregata</name>
    <dbReference type="NCBI Taxonomy" id="384765"/>
    <lineage>
        <taxon>Bacteria</taxon>
        <taxon>Pseudomonadati</taxon>
        <taxon>Pseudomonadota</taxon>
        <taxon>Alphaproteobacteria</taxon>
        <taxon>Hyphomicrobiales</taxon>
        <taxon>Stappiaceae</taxon>
        <taxon>Roseibium</taxon>
    </lineage>
</organism>
<evidence type="ECO:0000313" key="1">
    <source>
        <dbReference type="EMBL" id="EAV40862.1"/>
    </source>
</evidence>
<reference evidence="1 2" key="1">
    <citation type="submission" date="2006-05" db="EMBL/GenBank/DDBJ databases">
        <authorList>
            <person name="King G."/>
            <person name="Ferriera S."/>
            <person name="Johnson J."/>
            <person name="Kravitz S."/>
            <person name="Beeson K."/>
            <person name="Sutton G."/>
            <person name="Rogers Y.-H."/>
            <person name="Friedman R."/>
            <person name="Frazier M."/>
            <person name="Venter J.C."/>
        </authorList>
    </citation>
    <scope>NUCLEOTIDE SEQUENCE [LARGE SCALE GENOMIC DNA]</scope>
    <source>
        <strain evidence="2">ATCC 25650 / DSM 13394 / JCM 20685 / NBRC 16684 / NCIMB 2208 / IAM 12614 / B1</strain>
    </source>
</reference>
<dbReference type="EMBL" id="AAUW01000025">
    <property type="protein sequence ID" value="EAV40862.1"/>
    <property type="molecule type" value="Genomic_DNA"/>
</dbReference>
<proteinExistence type="predicted"/>
<protein>
    <submittedName>
        <fullName evidence="1">Uncharacterized protein</fullName>
    </submittedName>
</protein>